<dbReference type="AlphaFoldDB" id="A0A6N7XBB5"/>
<evidence type="ECO:0000313" key="2">
    <source>
        <dbReference type="Proteomes" id="UP000440713"/>
    </source>
</evidence>
<evidence type="ECO:0000313" key="1">
    <source>
        <dbReference type="EMBL" id="MST61956.1"/>
    </source>
</evidence>
<dbReference type="NCBIfam" id="NF038093">
    <property type="entry name" value="GrdX"/>
    <property type="match status" value="1"/>
</dbReference>
<protein>
    <recommendedName>
        <fullName evidence="3">GrdX protein</fullName>
    </recommendedName>
</protein>
<sequence length="125" mass="14671">MDFTIVTNNTIVKDNYENIIFVEGDFFDVLLEVRNYIHLGHELISYPLGASIRMMYSPIRSILISKELENIDENSIEVIENSIEKYKITMGERNVDVRNRRDYEVIDYELIKSAISENDFISEIL</sequence>
<reference evidence="1 2" key="1">
    <citation type="submission" date="2019-08" db="EMBL/GenBank/DDBJ databases">
        <title>In-depth cultivation of the pig gut microbiome towards novel bacterial diversity and tailored functional studies.</title>
        <authorList>
            <person name="Wylensek D."/>
            <person name="Hitch T.C.A."/>
            <person name="Clavel T."/>
        </authorList>
    </citation>
    <scope>NUCLEOTIDE SEQUENCE [LARGE SCALE GENOMIC DNA]</scope>
    <source>
        <strain evidence="1 2">WCA-SAB-591-4A-A</strain>
    </source>
</reference>
<organism evidence="1 2">
    <name type="scientific">Peptostreptococcus porci</name>
    <dbReference type="NCBI Taxonomy" id="2652282"/>
    <lineage>
        <taxon>Bacteria</taxon>
        <taxon>Bacillati</taxon>
        <taxon>Bacillota</taxon>
        <taxon>Clostridia</taxon>
        <taxon>Peptostreptococcales</taxon>
        <taxon>Peptostreptococcaceae</taxon>
        <taxon>Peptostreptococcus</taxon>
    </lineage>
</organism>
<dbReference type="RefSeq" id="WP_154537326.1">
    <property type="nucleotide sequence ID" value="NZ_JAQYHJ010000082.1"/>
</dbReference>
<gene>
    <name evidence="1" type="ORF">FYJ71_03070</name>
</gene>
<comment type="caution">
    <text evidence="1">The sequence shown here is derived from an EMBL/GenBank/DDBJ whole genome shotgun (WGS) entry which is preliminary data.</text>
</comment>
<keyword evidence="2" id="KW-1185">Reference proteome</keyword>
<dbReference type="EMBL" id="VUNE01000001">
    <property type="protein sequence ID" value="MST61956.1"/>
    <property type="molecule type" value="Genomic_DNA"/>
</dbReference>
<evidence type="ECO:0008006" key="3">
    <source>
        <dbReference type="Google" id="ProtNLM"/>
    </source>
</evidence>
<dbReference type="Proteomes" id="UP000440713">
    <property type="component" value="Unassembled WGS sequence"/>
</dbReference>
<accession>A0A6N7XBB5</accession>
<proteinExistence type="predicted"/>
<name>A0A6N7XBB5_9FIRM</name>
<dbReference type="InterPro" id="IPR047735">
    <property type="entry name" value="GrdX-like"/>
</dbReference>